<dbReference type="AlphaFoldDB" id="A0A9P3GG37"/>
<comment type="caution">
    <text evidence="1">The sequence shown here is derived from an EMBL/GenBank/DDBJ whole genome shotgun (WGS) entry which is preliminary data.</text>
</comment>
<gene>
    <name evidence="1" type="ORF">PsYK624_104310</name>
</gene>
<dbReference type="InterPro" id="IPR001753">
    <property type="entry name" value="Enoyl-CoA_hydra/iso"/>
</dbReference>
<dbReference type="Proteomes" id="UP000703269">
    <property type="component" value="Unassembled WGS sequence"/>
</dbReference>
<evidence type="ECO:0000313" key="1">
    <source>
        <dbReference type="EMBL" id="GJE94262.1"/>
    </source>
</evidence>
<keyword evidence="2" id="KW-1185">Reference proteome</keyword>
<sequence>MGDPLFFAKPFDPMIHRLLTFPEHNLFSAMGPGDVSADQSINPVPTIAALNGHTFAGSFTLDLACDCRVMSDDSRRNASLCMNKVHIGGALFHQFGTFVKAKVTDL</sequence>
<name>A0A9P3GG37_9APHY</name>
<proteinExistence type="predicted"/>
<dbReference type="Pfam" id="PF00378">
    <property type="entry name" value="ECH_1"/>
    <property type="match status" value="1"/>
</dbReference>
<dbReference type="OrthoDB" id="1696280at2759"/>
<reference evidence="1 2" key="1">
    <citation type="submission" date="2021-08" db="EMBL/GenBank/DDBJ databases">
        <title>Draft Genome Sequence of Phanerochaete sordida strain YK-624.</title>
        <authorList>
            <person name="Mori T."/>
            <person name="Dohra H."/>
            <person name="Suzuki T."/>
            <person name="Kawagishi H."/>
            <person name="Hirai H."/>
        </authorList>
    </citation>
    <scope>NUCLEOTIDE SEQUENCE [LARGE SCALE GENOMIC DNA]</scope>
    <source>
        <strain evidence="1 2">YK-624</strain>
    </source>
</reference>
<evidence type="ECO:0000313" key="2">
    <source>
        <dbReference type="Proteomes" id="UP000703269"/>
    </source>
</evidence>
<accession>A0A9P3GG37</accession>
<protein>
    <submittedName>
        <fullName evidence="1">Uncharacterized protein</fullName>
    </submittedName>
</protein>
<dbReference type="SUPFAM" id="SSF52096">
    <property type="entry name" value="ClpP/crotonase"/>
    <property type="match status" value="1"/>
</dbReference>
<dbReference type="InterPro" id="IPR029045">
    <property type="entry name" value="ClpP/crotonase-like_dom_sf"/>
</dbReference>
<organism evidence="1 2">
    <name type="scientific">Phanerochaete sordida</name>
    <dbReference type="NCBI Taxonomy" id="48140"/>
    <lineage>
        <taxon>Eukaryota</taxon>
        <taxon>Fungi</taxon>
        <taxon>Dikarya</taxon>
        <taxon>Basidiomycota</taxon>
        <taxon>Agaricomycotina</taxon>
        <taxon>Agaricomycetes</taxon>
        <taxon>Polyporales</taxon>
        <taxon>Phanerochaetaceae</taxon>
        <taxon>Phanerochaete</taxon>
    </lineage>
</organism>
<dbReference type="EMBL" id="BPQB01000038">
    <property type="protein sequence ID" value="GJE94262.1"/>
    <property type="molecule type" value="Genomic_DNA"/>
</dbReference>
<dbReference type="Gene3D" id="3.90.226.10">
    <property type="entry name" value="2-enoyl-CoA Hydratase, Chain A, domain 1"/>
    <property type="match status" value="1"/>
</dbReference>